<proteinExistence type="predicted"/>
<name>A0A5E7YKW4_9SPHN</name>
<organism evidence="1 2">
    <name type="scientific">Sphingomonas aurantiaca</name>
    <dbReference type="NCBI Taxonomy" id="185949"/>
    <lineage>
        <taxon>Bacteria</taxon>
        <taxon>Pseudomonadati</taxon>
        <taxon>Pseudomonadota</taxon>
        <taxon>Alphaproteobacteria</taxon>
        <taxon>Sphingomonadales</taxon>
        <taxon>Sphingomonadaceae</taxon>
        <taxon>Sphingomonas</taxon>
    </lineage>
</organism>
<sequence>MTAITAFAQPSAAYLLTDGALYHPDGVVASICSKTLIAEAIRLAIAPSGRCTSVDIAGELERAGAASQAAVMVAIPAALWRIRAANVADATPDPDMQVHVALWSERADEPQIWMIATNRPECWGPYRPGTWLRVDAIVGGDASADDILGRSVRLDDPASFDPVADCAALIDYQRAAPWPDGRHYIGGMAELVTVSRSSVSQTILRRWPDKVGALIAPSSLPQ</sequence>
<protein>
    <submittedName>
        <fullName evidence="1">Uncharacterized protein</fullName>
    </submittedName>
</protein>
<evidence type="ECO:0000313" key="2">
    <source>
        <dbReference type="Proteomes" id="UP000326857"/>
    </source>
</evidence>
<gene>
    <name evidence="1" type="ORF">SPHINGO391_390043</name>
</gene>
<reference evidence="1 2" key="1">
    <citation type="submission" date="2019-09" db="EMBL/GenBank/DDBJ databases">
        <authorList>
            <person name="Dittami M. S."/>
        </authorList>
    </citation>
    <scope>NUCLEOTIDE SEQUENCE [LARGE SCALE GENOMIC DNA]</scope>
    <source>
        <strain evidence="1">SPHINGO391</strain>
    </source>
</reference>
<accession>A0A5E7YKW4</accession>
<dbReference type="AlphaFoldDB" id="A0A5E7YKW4"/>
<dbReference type="Proteomes" id="UP000326857">
    <property type="component" value="Unassembled WGS sequence"/>
</dbReference>
<evidence type="ECO:0000313" key="1">
    <source>
        <dbReference type="EMBL" id="VVT07379.1"/>
    </source>
</evidence>
<dbReference type="EMBL" id="CABVLI010000033">
    <property type="protein sequence ID" value="VVT07379.1"/>
    <property type="molecule type" value="Genomic_DNA"/>
</dbReference>
<dbReference type="RefSeq" id="WP_151990339.1">
    <property type="nucleotide sequence ID" value="NZ_LR701528.1"/>
</dbReference>